<feature type="chain" id="PRO_5001868386" evidence="1">
    <location>
        <begin position="24"/>
        <end position="203"/>
    </location>
</feature>
<organism evidence="2">
    <name type="scientific">Ixodes ricinus</name>
    <name type="common">Common tick</name>
    <name type="synonym">Acarus ricinus</name>
    <dbReference type="NCBI Taxonomy" id="34613"/>
    <lineage>
        <taxon>Eukaryota</taxon>
        <taxon>Metazoa</taxon>
        <taxon>Ecdysozoa</taxon>
        <taxon>Arthropoda</taxon>
        <taxon>Chelicerata</taxon>
        <taxon>Arachnida</taxon>
        <taxon>Acari</taxon>
        <taxon>Parasitiformes</taxon>
        <taxon>Ixodida</taxon>
        <taxon>Ixodoidea</taxon>
        <taxon>Ixodidae</taxon>
        <taxon>Ixodinae</taxon>
        <taxon>Ixodes</taxon>
    </lineage>
</organism>
<dbReference type="Gene3D" id="3.40.33.10">
    <property type="entry name" value="CAP"/>
    <property type="match status" value="1"/>
</dbReference>
<dbReference type="AlphaFoldDB" id="A0A090XC33"/>
<evidence type="ECO:0000256" key="1">
    <source>
        <dbReference type="SAM" id="SignalP"/>
    </source>
</evidence>
<feature type="signal peptide" evidence="1">
    <location>
        <begin position="1"/>
        <end position="23"/>
    </location>
</feature>
<dbReference type="SUPFAM" id="SSF55797">
    <property type="entry name" value="PR-1-like"/>
    <property type="match status" value="1"/>
</dbReference>
<name>A0A090XC33_IXORI</name>
<dbReference type="InterPro" id="IPR035940">
    <property type="entry name" value="CAP_sf"/>
</dbReference>
<proteinExistence type="evidence at transcript level"/>
<reference evidence="2" key="1">
    <citation type="journal article" date="2015" name="PLoS Negl. Trop. Dis.">
        <title>Deep Sequencing Analysis of the Ixodes ricinus Haemocytome.</title>
        <authorList>
            <person name="Kotsyfakis M."/>
            <person name="Kopacek P."/>
            <person name="Franta Z."/>
            <person name="Pedra J.H."/>
            <person name="Ribeiro J.M."/>
        </authorList>
    </citation>
    <scope>NUCLEOTIDE SEQUENCE</scope>
</reference>
<sequence length="203" mass="23182">MSTTLHTFIFSVIMLLIISEGAANKPHEENRHQIYPRPKNLNHNFHTLCLREQNKYRARRRAPALKTESTLYIRARGWARYLAKLDSTSHVPHQTIPGIGENIYWMTKAQRPYSQYAEKGSKNTGMMKINTTITKPVVIHQIQLTLRRWCGDQQPSLDVAMKCPVPPQSLSFASILLRETSMVNISRTSSGLHIIESPPGHQV</sequence>
<protein>
    <submittedName>
        <fullName evidence="2">Putative antigen 5/scp domain-containing protein</fullName>
    </submittedName>
</protein>
<dbReference type="EMBL" id="GBIH01000119">
    <property type="protein sequence ID" value="JAC94591.1"/>
    <property type="molecule type" value="mRNA"/>
</dbReference>
<keyword evidence="1" id="KW-0732">Signal</keyword>
<accession>A0A090XC33</accession>
<evidence type="ECO:0000313" key="2">
    <source>
        <dbReference type="EMBL" id="JAC94591.1"/>
    </source>
</evidence>